<dbReference type="GO" id="GO:0006355">
    <property type="term" value="P:regulation of DNA-templated transcription"/>
    <property type="evidence" value="ECO:0007669"/>
    <property type="project" value="InterPro"/>
</dbReference>
<name>A0A6A6QLL7_9PEZI</name>
<dbReference type="GO" id="GO:0046872">
    <property type="term" value="F:metal ion binding"/>
    <property type="evidence" value="ECO:0007669"/>
    <property type="project" value="UniProtKB-KW"/>
</dbReference>
<dbReference type="EMBL" id="MU004193">
    <property type="protein sequence ID" value="KAF2492613.1"/>
    <property type="molecule type" value="Genomic_DNA"/>
</dbReference>
<dbReference type="GO" id="GO:0045122">
    <property type="term" value="P:aflatoxin biosynthetic process"/>
    <property type="evidence" value="ECO:0007669"/>
    <property type="project" value="InterPro"/>
</dbReference>
<keyword evidence="3" id="KW-0238">DNA-binding</keyword>
<dbReference type="Pfam" id="PF08493">
    <property type="entry name" value="AflR"/>
    <property type="match status" value="1"/>
</dbReference>
<dbReference type="OrthoDB" id="4356994at2759"/>
<keyword evidence="5" id="KW-0539">Nucleus</keyword>
<keyword evidence="2" id="KW-0805">Transcription regulation</keyword>
<dbReference type="GO" id="GO:0003677">
    <property type="term" value="F:DNA binding"/>
    <property type="evidence" value="ECO:0007669"/>
    <property type="project" value="UniProtKB-KW"/>
</dbReference>
<evidence type="ECO:0000256" key="2">
    <source>
        <dbReference type="ARBA" id="ARBA00023015"/>
    </source>
</evidence>
<dbReference type="GO" id="GO:0005634">
    <property type="term" value="C:nucleus"/>
    <property type="evidence" value="ECO:0007669"/>
    <property type="project" value="InterPro"/>
</dbReference>
<evidence type="ECO:0000256" key="1">
    <source>
        <dbReference type="ARBA" id="ARBA00022723"/>
    </source>
</evidence>
<sequence length="327" mass="35834">MELDLRGIIPDFGQIGPATTPADIDVSSSSFLEGFHVNAALEDNEGTLIGMNDMDYLFSFHDRLPDQLNHSEQPFFMDVSYNLTPLPSPMPPKPCFFYPQLHSRAQPEQLTALESMNLLKPSASASNLNGVLLSCSCVSTALTLLEELAVDGHDTGTQSTSQRLGFKRRCLLTCATLLGCSECSKIPRFLMLLIQICQKAVDSYVVLAKILQEGKSLHGHLTGLSYPESFQQVPVSKTAPYPMYNAQDVSPTHGAGPSMSLGEYDVTSEEEMCVFTSLATMQLAKWKGFLGQLSERCASLGLKSHMAMGVQLERRVQMQMHELSLSG</sequence>
<dbReference type="Proteomes" id="UP000799750">
    <property type="component" value="Unassembled WGS sequence"/>
</dbReference>
<feature type="domain" description="Aflatoxin regulatory protein" evidence="6">
    <location>
        <begin position="134"/>
        <end position="211"/>
    </location>
</feature>
<reference evidence="7" key="1">
    <citation type="journal article" date="2020" name="Stud. Mycol.">
        <title>101 Dothideomycetes genomes: a test case for predicting lifestyles and emergence of pathogens.</title>
        <authorList>
            <person name="Haridas S."/>
            <person name="Albert R."/>
            <person name="Binder M."/>
            <person name="Bloem J."/>
            <person name="Labutti K."/>
            <person name="Salamov A."/>
            <person name="Andreopoulos B."/>
            <person name="Baker S."/>
            <person name="Barry K."/>
            <person name="Bills G."/>
            <person name="Bluhm B."/>
            <person name="Cannon C."/>
            <person name="Castanera R."/>
            <person name="Culley D."/>
            <person name="Daum C."/>
            <person name="Ezra D."/>
            <person name="Gonzalez J."/>
            <person name="Henrissat B."/>
            <person name="Kuo A."/>
            <person name="Liang C."/>
            <person name="Lipzen A."/>
            <person name="Lutzoni F."/>
            <person name="Magnuson J."/>
            <person name="Mondo S."/>
            <person name="Nolan M."/>
            <person name="Ohm R."/>
            <person name="Pangilinan J."/>
            <person name="Park H.-J."/>
            <person name="Ramirez L."/>
            <person name="Alfaro M."/>
            <person name="Sun H."/>
            <person name="Tritt A."/>
            <person name="Yoshinaga Y."/>
            <person name="Zwiers L.-H."/>
            <person name="Turgeon B."/>
            <person name="Goodwin S."/>
            <person name="Spatafora J."/>
            <person name="Crous P."/>
            <person name="Grigoriev I."/>
        </authorList>
    </citation>
    <scope>NUCLEOTIDE SEQUENCE</scope>
    <source>
        <strain evidence="7">CBS 269.34</strain>
    </source>
</reference>
<organism evidence="7 8">
    <name type="scientific">Lophium mytilinum</name>
    <dbReference type="NCBI Taxonomy" id="390894"/>
    <lineage>
        <taxon>Eukaryota</taxon>
        <taxon>Fungi</taxon>
        <taxon>Dikarya</taxon>
        <taxon>Ascomycota</taxon>
        <taxon>Pezizomycotina</taxon>
        <taxon>Dothideomycetes</taxon>
        <taxon>Pleosporomycetidae</taxon>
        <taxon>Mytilinidiales</taxon>
        <taxon>Mytilinidiaceae</taxon>
        <taxon>Lophium</taxon>
    </lineage>
</organism>
<keyword evidence="4" id="KW-0804">Transcription</keyword>
<keyword evidence="8" id="KW-1185">Reference proteome</keyword>
<gene>
    <name evidence="7" type="ORF">BU16DRAFT_563924</name>
</gene>
<dbReference type="AlphaFoldDB" id="A0A6A6QLL7"/>
<evidence type="ECO:0000256" key="5">
    <source>
        <dbReference type="ARBA" id="ARBA00023242"/>
    </source>
</evidence>
<dbReference type="InterPro" id="IPR013700">
    <property type="entry name" value="AflR"/>
</dbReference>
<evidence type="ECO:0000259" key="6">
    <source>
        <dbReference type="Pfam" id="PF08493"/>
    </source>
</evidence>
<evidence type="ECO:0000256" key="4">
    <source>
        <dbReference type="ARBA" id="ARBA00023163"/>
    </source>
</evidence>
<protein>
    <recommendedName>
        <fullName evidence="6">Aflatoxin regulatory protein domain-containing protein</fullName>
    </recommendedName>
</protein>
<evidence type="ECO:0000313" key="7">
    <source>
        <dbReference type="EMBL" id="KAF2492613.1"/>
    </source>
</evidence>
<keyword evidence="1" id="KW-0479">Metal-binding</keyword>
<evidence type="ECO:0000256" key="3">
    <source>
        <dbReference type="ARBA" id="ARBA00023125"/>
    </source>
</evidence>
<accession>A0A6A6QLL7</accession>
<proteinExistence type="predicted"/>
<evidence type="ECO:0000313" key="8">
    <source>
        <dbReference type="Proteomes" id="UP000799750"/>
    </source>
</evidence>